<sequence length="572" mass="64382">MRPRLLSVTNKRKPTKAVGNKRVSYELNPDPPKPRNVKKMFDKFFIIGAPTTFNETESESDGKEQQVSPVMLAAYSTATRNGSAEQDVDLITPFCFPTGFPKLPPTMSKNRTILNEFMFCISEDISTIYGICVIFQATTKSFFASKQNIEYPFCLCFLTQTPYLTSHFQFLTYLTLLLTGKVKSSPHISGGGALIPSSAQANIPRGLAKDDTRPSIAICEGIKAPKILVDELNFYYSLPTSPGQKIQPIRLTSRPNLTLSIPPQYSAEENFALASFHVLMSIFSIDDLIKIYTAMLCEEHVIFTSENLHRLSLSIIGIVSLLKPFEPIATMVLPLLPMDPKYQDFLESPCPYIVGVFTPYQDFEMLVNLDTSTIVEKVKTPRLPNEEKLKCNISRALASGGDFIKVPPKMIEQDGQRIKNPDHTKFFQNLSPLLFPFIFTSMSNVKCMPTPEICTEIIAAFQGHFPKILGQSIVECFMTDTTDIQNPITVFNKDLFMLSAEKCDHAFYEIFFQTQIWEIFCDVSVNAHAQETKSENMPSKSLVDMPNQLISYAKFKTMPNFRSLQASKKESC</sequence>
<organism evidence="2 3">
    <name type="scientific">Tritrichomonas foetus</name>
    <dbReference type="NCBI Taxonomy" id="1144522"/>
    <lineage>
        <taxon>Eukaryota</taxon>
        <taxon>Metamonada</taxon>
        <taxon>Parabasalia</taxon>
        <taxon>Tritrichomonadida</taxon>
        <taxon>Tritrichomonadidae</taxon>
        <taxon>Tritrichomonas</taxon>
    </lineage>
</organism>
<comment type="caution">
    <text evidence="2">The sequence shown here is derived from an EMBL/GenBank/DDBJ whole genome shotgun (WGS) entry which is preliminary data.</text>
</comment>
<keyword evidence="3" id="KW-1185">Reference proteome</keyword>
<dbReference type="Proteomes" id="UP000179807">
    <property type="component" value="Unassembled WGS sequence"/>
</dbReference>
<reference evidence="2" key="1">
    <citation type="submission" date="2016-10" db="EMBL/GenBank/DDBJ databases">
        <authorList>
            <person name="Benchimol M."/>
            <person name="Almeida L.G."/>
            <person name="Vasconcelos A.T."/>
            <person name="Perreira-Neves A."/>
            <person name="Rosa I.A."/>
            <person name="Tasca T."/>
            <person name="Bogo M.R."/>
            <person name="de Souza W."/>
        </authorList>
    </citation>
    <scope>NUCLEOTIDE SEQUENCE [LARGE SCALE GENOMIC DNA]</scope>
    <source>
        <strain evidence="2">K</strain>
    </source>
</reference>
<dbReference type="RefSeq" id="XP_068348509.1">
    <property type="nucleotide sequence ID" value="XM_068495493.1"/>
</dbReference>
<dbReference type="InterPro" id="IPR001194">
    <property type="entry name" value="cDENN_dom"/>
</dbReference>
<dbReference type="InterPro" id="IPR037516">
    <property type="entry name" value="Tripartite_DENN"/>
</dbReference>
<evidence type="ECO:0000259" key="1">
    <source>
        <dbReference type="PROSITE" id="PS50211"/>
    </source>
</evidence>
<dbReference type="InterPro" id="IPR043153">
    <property type="entry name" value="DENN_C"/>
</dbReference>
<dbReference type="InterPro" id="IPR051942">
    <property type="entry name" value="DENN_domain_containing_2"/>
</dbReference>
<dbReference type="AlphaFoldDB" id="A0A1J4JDP0"/>
<dbReference type="Pfam" id="PF02141">
    <property type="entry name" value="DENN"/>
    <property type="match status" value="1"/>
</dbReference>
<dbReference type="Gene3D" id="3.30.450.200">
    <property type="match status" value="1"/>
</dbReference>
<proteinExistence type="predicted"/>
<evidence type="ECO:0000313" key="3">
    <source>
        <dbReference type="Proteomes" id="UP000179807"/>
    </source>
</evidence>
<name>A0A1J4JDP0_9EUKA</name>
<accession>A0A1J4JDP0</accession>
<dbReference type="VEuPathDB" id="TrichDB:TRFO_10499"/>
<protein>
    <recommendedName>
        <fullName evidence="1">UDENN domain-containing protein</fullName>
    </recommendedName>
</protein>
<dbReference type="Gene3D" id="3.40.50.11500">
    <property type="match status" value="1"/>
</dbReference>
<dbReference type="GeneID" id="94830197"/>
<dbReference type="PROSITE" id="PS50211">
    <property type="entry name" value="DENN"/>
    <property type="match status" value="1"/>
</dbReference>
<dbReference type="PANTHER" id="PTHR15288">
    <property type="entry name" value="DENN DOMAIN-CONTAINING PROTEIN 2"/>
    <property type="match status" value="1"/>
</dbReference>
<dbReference type="OrthoDB" id="10266080at2759"/>
<dbReference type="SMART" id="SM00799">
    <property type="entry name" value="DENN"/>
    <property type="match status" value="1"/>
</dbReference>
<dbReference type="PANTHER" id="PTHR15288:SF0">
    <property type="entry name" value="UDENN DOMAIN-CONTAINING PROTEIN"/>
    <property type="match status" value="1"/>
</dbReference>
<gene>
    <name evidence="2" type="ORF">TRFO_10499</name>
</gene>
<feature type="domain" description="UDENN" evidence="1">
    <location>
        <begin position="53"/>
        <end position="534"/>
    </location>
</feature>
<dbReference type="EMBL" id="MLAK01001248">
    <property type="protein sequence ID" value="OHS95372.1"/>
    <property type="molecule type" value="Genomic_DNA"/>
</dbReference>
<evidence type="ECO:0000313" key="2">
    <source>
        <dbReference type="EMBL" id="OHS95372.1"/>
    </source>
</evidence>